<reference evidence="4 5" key="1">
    <citation type="submission" date="2021-09" db="EMBL/GenBank/DDBJ databases">
        <title>Genomic insights and catalytic innovation underlie evolution of tropane alkaloids biosynthesis.</title>
        <authorList>
            <person name="Wang Y.-J."/>
            <person name="Tian T."/>
            <person name="Huang J.-P."/>
            <person name="Huang S.-X."/>
        </authorList>
    </citation>
    <scope>NUCLEOTIDE SEQUENCE [LARGE SCALE GENOMIC DNA]</scope>
    <source>
        <strain evidence="4">KIB-2018</strain>
        <tissue evidence="4">Leaf</tissue>
    </source>
</reference>
<dbReference type="InterPro" id="IPR012340">
    <property type="entry name" value="NA-bd_OB-fold"/>
</dbReference>
<dbReference type="Pfam" id="PF08661">
    <property type="entry name" value="Rep_fac-A_3"/>
    <property type="match status" value="1"/>
</dbReference>
<comment type="caution">
    <text evidence="4">The sequence shown here is derived from an EMBL/GenBank/DDBJ whole genome shotgun (WGS) entry which is preliminary data.</text>
</comment>
<protein>
    <submittedName>
        <fullName evidence="4">Uncharacterized protein</fullName>
    </submittedName>
</protein>
<dbReference type="GO" id="GO:0003677">
    <property type="term" value="F:DNA binding"/>
    <property type="evidence" value="ECO:0007669"/>
    <property type="project" value="InterPro"/>
</dbReference>
<proteinExistence type="inferred from homology"/>
<dbReference type="AlphaFoldDB" id="A0AAV8SR23"/>
<dbReference type="GO" id="GO:0006281">
    <property type="term" value="P:DNA repair"/>
    <property type="evidence" value="ECO:0007669"/>
    <property type="project" value="InterPro"/>
</dbReference>
<dbReference type="InterPro" id="IPR013970">
    <property type="entry name" value="Rfa2"/>
</dbReference>
<dbReference type="PANTHER" id="PTHR47058:SF3">
    <property type="entry name" value="REPLICATION PROTEIN A 14 KDA SUBUNIT A-RELATED"/>
    <property type="match status" value="1"/>
</dbReference>
<dbReference type="GO" id="GO:0006260">
    <property type="term" value="P:DNA replication"/>
    <property type="evidence" value="ECO:0007669"/>
    <property type="project" value="InterPro"/>
</dbReference>
<evidence type="ECO:0000256" key="2">
    <source>
        <dbReference type="ARBA" id="ARBA00009761"/>
    </source>
</evidence>
<dbReference type="SUPFAM" id="SSF50249">
    <property type="entry name" value="Nucleic acid-binding proteins"/>
    <property type="match status" value="1"/>
</dbReference>
<dbReference type="PANTHER" id="PTHR47058">
    <property type="entry name" value="REPLICATION PROTEIN A 14 KDA SUBUNIT A-RELATED"/>
    <property type="match status" value="1"/>
</dbReference>
<dbReference type="GO" id="GO:0031981">
    <property type="term" value="C:nuclear lumen"/>
    <property type="evidence" value="ECO:0007669"/>
    <property type="project" value="UniProtKB-ARBA"/>
</dbReference>
<keyword evidence="3" id="KW-0539">Nucleus</keyword>
<name>A0AAV8SR23_9ROSI</name>
<evidence type="ECO:0000313" key="4">
    <source>
        <dbReference type="EMBL" id="KAJ8754721.1"/>
    </source>
</evidence>
<dbReference type="EMBL" id="JAIWQS010000009">
    <property type="protein sequence ID" value="KAJ8754721.1"/>
    <property type="molecule type" value="Genomic_DNA"/>
</dbReference>
<dbReference type="Gene3D" id="2.40.50.140">
    <property type="entry name" value="Nucleic acid-binding proteins"/>
    <property type="match status" value="1"/>
</dbReference>
<evidence type="ECO:0000256" key="3">
    <source>
        <dbReference type="ARBA" id="ARBA00023242"/>
    </source>
</evidence>
<accession>A0AAV8SR23</accession>
<sequence>MDTSKPAIFVNGGLLPMHVRKRVRAVIQVVGSDRGSVIAKSTDDRQIVVKGSPPPSPLTNFVEVIGVADGEKSIQAEIWTNFGDTFDAHSYDQLCQLANGEYQNLFL</sequence>
<comment type="subcellular location">
    <subcellularLocation>
        <location evidence="1">Nucleus</location>
    </subcellularLocation>
</comment>
<evidence type="ECO:0000256" key="1">
    <source>
        <dbReference type="ARBA" id="ARBA00004123"/>
    </source>
</evidence>
<dbReference type="GO" id="GO:0006310">
    <property type="term" value="P:DNA recombination"/>
    <property type="evidence" value="ECO:0007669"/>
    <property type="project" value="InterPro"/>
</dbReference>
<comment type="similarity">
    <text evidence="2">Belongs to the replication factor A protein 3 family.</text>
</comment>
<evidence type="ECO:0000313" key="5">
    <source>
        <dbReference type="Proteomes" id="UP001159364"/>
    </source>
</evidence>
<keyword evidence="5" id="KW-1185">Reference proteome</keyword>
<gene>
    <name evidence="4" type="ORF">K2173_012110</name>
</gene>
<organism evidence="4 5">
    <name type="scientific">Erythroxylum novogranatense</name>
    <dbReference type="NCBI Taxonomy" id="1862640"/>
    <lineage>
        <taxon>Eukaryota</taxon>
        <taxon>Viridiplantae</taxon>
        <taxon>Streptophyta</taxon>
        <taxon>Embryophyta</taxon>
        <taxon>Tracheophyta</taxon>
        <taxon>Spermatophyta</taxon>
        <taxon>Magnoliopsida</taxon>
        <taxon>eudicotyledons</taxon>
        <taxon>Gunneridae</taxon>
        <taxon>Pentapetalae</taxon>
        <taxon>rosids</taxon>
        <taxon>fabids</taxon>
        <taxon>Malpighiales</taxon>
        <taxon>Erythroxylaceae</taxon>
        <taxon>Erythroxylum</taxon>
    </lineage>
</organism>
<dbReference type="Proteomes" id="UP001159364">
    <property type="component" value="Linkage Group LG09"/>
</dbReference>